<proteinExistence type="predicted"/>
<sequence length="201" mass="23111">MKRNAIKRSSNNYYEQLFSIDEQICTLLKQRKELSIDHPGFPPDEVLSKWATKFDLYEEYLSSLFGTVRMHEYFKPQVEPSGFRNHLPVLKSAEVDGKFYTVTFIRQFENASVVHLNIDWNETNDTRINLHLNHNHFALSIGQAYDCPIDRASGSTGNIVHTFIVSPPLPDDISGMTLVFKEYSDVFNAKVTGLEIVIHLE</sequence>
<protein>
    <submittedName>
        <fullName evidence="1">Uncharacterized protein</fullName>
    </submittedName>
</protein>
<keyword evidence="2" id="KW-1185">Reference proteome</keyword>
<accession>A0A0M0LMU3</accession>
<dbReference type="Proteomes" id="UP000036867">
    <property type="component" value="Unassembled WGS sequence"/>
</dbReference>
<evidence type="ECO:0000313" key="1">
    <source>
        <dbReference type="EMBL" id="KOO52008.1"/>
    </source>
</evidence>
<dbReference type="EMBL" id="LILB01000001">
    <property type="protein sequence ID" value="KOO52008.1"/>
    <property type="molecule type" value="Genomic_DNA"/>
</dbReference>
<organism evidence="1 2">
    <name type="scientific">Viridibacillus arvi</name>
    <dbReference type="NCBI Taxonomy" id="263475"/>
    <lineage>
        <taxon>Bacteria</taxon>
        <taxon>Bacillati</taxon>
        <taxon>Bacillota</taxon>
        <taxon>Bacilli</taxon>
        <taxon>Bacillales</taxon>
        <taxon>Caryophanaceae</taxon>
        <taxon>Viridibacillus</taxon>
    </lineage>
</organism>
<gene>
    <name evidence="1" type="ORF">AMD00_06205</name>
</gene>
<dbReference type="OrthoDB" id="1797229at2"/>
<dbReference type="AlphaFoldDB" id="A0A0M0LMU3"/>
<name>A0A0M0LMU3_9BACL</name>
<reference evidence="2" key="1">
    <citation type="submission" date="2015-08" db="EMBL/GenBank/DDBJ databases">
        <title>Fjat-10028 dsm 16317.</title>
        <authorList>
            <person name="Liu B."/>
            <person name="Wang J."/>
            <person name="Zhu Y."/>
            <person name="Liu G."/>
            <person name="Chen Q."/>
            <person name="Chen Z."/>
            <person name="Lan J."/>
            <person name="Che J."/>
            <person name="Ge C."/>
            <person name="Shi H."/>
            <person name="Pan Z."/>
            <person name="Liu X."/>
        </authorList>
    </citation>
    <scope>NUCLEOTIDE SEQUENCE [LARGE SCALE GENOMIC DNA]</scope>
    <source>
        <strain evidence="2">DSM 16317</strain>
    </source>
</reference>
<dbReference type="GeneID" id="301135695"/>
<evidence type="ECO:0000313" key="2">
    <source>
        <dbReference type="Proteomes" id="UP000036867"/>
    </source>
</evidence>
<dbReference type="RefSeq" id="WP_053416180.1">
    <property type="nucleotide sequence ID" value="NZ_LILB01000001.1"/>
</dbReference>
<comment type="caution">
    <text evidence="1">The sequence shown here is derived from an EMBL/GenBank/DDBJ whole genome shotgun (WGS) entry which is preliminary data.</text>
</comment>